<accession>A0ABS4GDE0</accession>
<dbReference type="EC" id="2.5.1.101" evidence="2"/>
<name>A0ABS4GDE0_9FIRM</name>
<evidence type="ECO:0000313" key="3">
    <source>
        <dbReference type="Proteomes" id="UP001519342"/>
    </source>
</evidence>
<keyword evidence="2" id="KW-0808">Transferase</keyword>
<protein>
    <submittedName>
        <fullName evidence="2">N,N'-diacetyllegionaminate synthase</fullName>
        <ecNumber evidence="2">2.5.1.101</ecNumber>
    </submittedName>
</protein>
<dbReference type="InterPro" id="IPR057736">
    <property type="entry name" value="SAF_PseI/NeuA/NeuB"/>
</dbReference>
<dbReference type="Gene3D" id="3.90.1210.10">
    <property type="entry name" value="Antifreeze-like/N-acetylneuraminic acid synthase C-terminal domain"/>
    <property type="match status" value="1"/>
</dbReference>
<dbReference type="Pfam" id="PF03102">
    <property type="entry name" value="NeuB"/>
    <property type="match status" value="1"/>
</dbReference>
<dbReference type="Proteomes" id="UP001519342">
    <property type="component" value="Unassembled WGS sequence"/>
</dbReference>
<dbReference type="PANTHER" id="PTHR42966">
    <property type="entry name" value="N-ACETYLNEURAMINATE SYNTHASE"/>
    <property type="match status" value="1"/>
</dbReference>
<dbReference type="GO" id="GO:0016740">
    <property type="term" value="F:transferase activity"/>
    <property type="evidence" value="ECO:0007669"/>
    <property type="project" value="UniProtKB-KW"/>
</dbReference>
<dbReference type="NCBIfam" id="TIGR03569">
    <property type="entry name" value="NeuB_NnaB"/>
    <property type="match status" value="1"/>
</dbReference>
<gene>
    <name evidence="2" type="ORF">J2Z76_001569</name>
</gene>
<dbReference type="InterPro" id="IPR051690">
    <property type="entry name" value="PseI-like"/>
</dbReference>
<feature type="domain" description="AFP-like" evidence="1">
    <location>
        <begin position="279"/>
        <end position="331"/>
    </location>
</feature>
<dbReference type="PANTHER" id="PTHR42966:SF1">
    <property type="entry name" value="SIALIC ACID SYNTHASE"/>
    <property type="match status" value="1"/>
</dbReference>
<dbReference type="InterPro" id="IPR013785">
    <property type="entry name" value="Aldolase_TIM"/>
</dbReference>
<comment type="caution">
    <text evidence="2">The sequence shown here is derived from an EMBL/GenBank/DDBJ whole genome shotgun (WGS) entry which is preliminary data.</text>
</comment>
<dbReference type="InterPro" id="IPR020007">
    <property type="entry name" value="NeuB/NeuA"/>
</dbReference>
<dbReference type="CDD" id="cd11615">
    <property type="entry name" value="SAF_NeuB_like"/>
    <property type="match status" value="1"/>
</dbReference>
<evidence type="ECO:0000259" key="1">
    <source>
        <dbReference type="PROSITE" id="PS50844"/>
    </source>
</evidence>
<keyword evidence="3" id="KW-1185">Reference proteome</keyword>
<reference evidence="2 3" key="1">
    <citation type="submission" date="2021-03" db="EMBL/GenBank/DDBJ databases">
        <title>Genomic Encyclopedia of Type Strains, Phase IV (KMG-IV): sequencing the most valuable type-strain genomes for metagenomic binning, comparative biology and taxonomic classification.</title>
        <authorList>
            <person name="Goeker M."/>
        </authorList>
    </citation>
    <scope>NUCLEOTIDE SEQUENCE [LARGE SCALE GENOMIC DNA]</scope>
    <source>
        <strain evidence="2 3">DSM 24004</strain>
    </source>
</reference>
<organism evidence="2 3">
    <name type="scientific">Sedimentibacter acidaminivorans</name>
    <dbReference type="NCBI Taxonomy" id="913099"/>
    <lineage>
        <taxon>Bacteria</taxon>
        <taxon>Bacillati</taxon>
        <taxon>Bacillota</taxon>
        <taxon>Tissierellia</taxon>
        <taxon>Sedimentibacter</taxon>
    </lineage>
</organism>
<dbReference type="SUPFAM" id="SSF51269">
    <property type="entry name" value="AFP III-like domain"/>
    <property type="match status" value="1"/>
</dbReference>
<dbReference type="PROSITE" id="PS50844">
    <property type="entry name" value="AFP_LIKE"/>
    <property type="match status" value="1"/>
</dbReference>
<dbReference type="RefSeq" id="WP_209511454.1">
    <property type="nucleotide sequence ID" value="NZ_JAGGKS010000004.1"/>
</dbReference>
<proteinExistence type="predicted"/>
<dbReference type="Gene3D" id="3.20.20.70">
    <property type="entry name" value="Aldolase class I"/>
    <property type="match status" value="1"/>
</dbReference>
<dbReference type="Pfam" id="PF08666">
    <property type="entry name" value="SAF"/>
    <property type="match status" value="1"/>
</dbReference>
<dbReference type="InterPro" id="IPR006190">
    <property type="entry name" value="SAF_AFP_Neu5Ac"/>
</dbReference>
<dbReference type="InterPro" id="IPR013974">
    <property type="entry name" value="SAF"/>
</dbReference>
<dbReference type="EMBL" id="JAGGKS010000004">
    <property type="protein sequence ID" value="MBP1925708.1"/>
    <property type="molecule type" value="Genomic_DNA"/>
</dbReference>
<dbReference type="InterPro" id="IPR036732">
    <property type="entry name" value="AFP_Neu5c_C_sf"/>
</dbReference>
<dbReference type="InterPro" id="IPR013132">
    <property type="entry name" value="PseI/NeuA/B-like_N"/>
</dbReference>
<dbReference type="SUPFAM" id="SSF51569">
    <property type="entry name" value="Aldolase"/>
    <property type="match status" value="1"/>
</dbReference>
<evidence type="ECO:0000313" key="2">
    <source>
        <dbReference type="EMBL" id="MBP1925708.1"/>
    </source>
</evidence>
<sequence>MSVYIIAEAGVNHNGSLENAKKLVDKAKESGADCIKFQTFVSKNIVTKSACKAEYQKQLTNNDESQLEMLSKLELSFNDFVELQNYCKLKQIEFLSTAFDFDSINFLNSLDMKMWKIPSGDITNLPYLIKIAKLNKPIILSTGMSTIEDIRNALEILRNNGAGDITVLHCTTEYPAPYKDVNLNAMITIKNSFNVSVGYSDHTRGIEIPIAAVAMGATVIEKHFTLDRNMEGPDHKASLEPGELKAMVSAIRNVELSIGNGDKVPAKSEQKNMDIARKSIIAKSSIKKGEIFTEDNLTVKRPGNGISPMRWFEIIGLNAIRDFEEDELIEY</sequence>